<name>A0A2W6NNL0_9BACL</name>
<dbReference type="Proteomes" id="UP000249204">
    <property type="component" value="Unassembled WGS sequence"/>
</dbReference>
<dbReference type="EMBL" id="QKWW01000006">
    <property type="protein sequence ID" value="PZT57449.1"/>
    <property type="molecule type" value="Genomic_DNA"/>
</dbReference>
<gene>
    <name evidence="1" type="ORF">DN757_01990</name>
</gene>
<accession>A0A2W6NNL0</accession>
<evidence type="ECO:0000313" key="2">
    <source>
        <dbReference type="Proteomes" id="UP000249204"/>
    </source>
</evidence>
<comment type="caution">
    <text evidence="1">The sequence shown here is derived from an EMBL/GenBank/DDBJ whole genome shotgun (WGS) entry which is preliminary data.</text>
</comment>
<sequence length="91" mass="10713">MGKTLVRCVRDGCSNYRDENAPLWLCDSCREYMTDIARMIHMSTKKATHKAKADMMRYDYKVCSVKSCKKRAFMRNRCKGHYIEFMGKSPK</sequence>
<proteinExistence type="predicted"/>
<reference evidence="1 2" key="1">
    <citation type="submission" date="2018-06" db="EMBL/GenBank/DDBJ databases">
        <title>Isolation of heavy metals resistant Paenibacillus silvae NC2 from Gold-Copper mine in ZiJin, China.</title>
        <authorList>
            <person name="Xu J."/>
            <person name="Mazhar H.S."/>
            <person name="Rensing C."/>
        </authorList>
    </citation>
    <scope>NUCLEOTIDE SEQUENCE [LARGE SCALE GENOMIC DNA]</scope>
    <source>
        <strain evidence="1 2">NC2</strain>
    </source>
</reference>
<dbReference type="AlphaFoldDB" id="A0A2W6NNL0"/>
<organism evidence="1 2">
    <name type="scientific">Paenibacillus silvae</name>
    <dbReference type="NCBI Taxonomy" id="1325358"/>
    <lineage>
        <taxon>Bacteria</taxon>
        <taxon>Bacillati</taxon>
        <taxon>Bacillota</taxon>
        <taxon>Bacilli</taxon>
        <taxon>Bacillales</taxon>
        <taxon>Paenibacillaceae</taxon>
        <taxon>Paenibacillus</taxon>
    </lineage>
</organism>
<evidence type="ECO:0000313" key="1">
    <source>
        <dbReference type="EMBL" id="PZT57449.1"/>
    </source>
</evidence>
<protein>
    <submittedName>
        <fullName evidence="1">Uncharacterized protein</fullName>
    </submittedName>
</protein>